<dbReference type="FunCoup" id="A0A6J2YNM7">
    <property type="interactions" value="641"/>
</dbReference>
<evidence type="ECO:0000259" key="3">
    <source>
        <dbReference type="PROSITE" id="PS51747"/>
    </source>
</evidence>
<dbReference type="AlphaFoldDB" id="A0A6J2YNM7"/>
<comment type="similarity">
    <text evidence="2">Belongs to the cytidine and deoxycytidylate deaminase family. ADAT3 subfamily.</text>
</comment>
<name>A0A6J2YNM7_SITOR</name>
<dbReference type="GO" id="GO:0005634">
    <property type="term" value="C:nucleus"/>
    <property type="evidence" value="ECO:0007669"/>
    <property type="project" value="TreeGrafter"/>
</dbReference>
<dbReference type="Gene3D" id="3.40.140.10">
    <property type="entry name" value="Cytidine Deaminase, domain 2"/>
    <property type="match status" value="1"/>
</dbReference>
<keyword evidence="1" id="KW-0819">tRNA processing</keyword>
<keyword evidence="4" id="KW-1185">Reference proteome</keyword>
<proteinExistence type="inferred from homology"/>
<dbReference type="InterPro" id="IPR016193">
    <property type="entry name" value="Cytidine_deaminase-like"/>
</dbReference>
<dbReference type="CDD" id="cd01285">
    <property type="entry name" value="nucleoside_deaminase"/>
    <property type="match status" value="1"/>
</dbReference>
<evidence type="ECO:0000256" key="2">
    <source>
        <dbReference type="ARBA" id="ARBA00038160"/>
    </source>
</evidence>
<feature type="domain" description="CMP/dCMP-type deaminase" evidence="3">
    <location>
        <begin position="153"/>
        <end position="332"/>
    </location>
</feature>
<dbReference type="PANTHER" id="PTHR11079">
    <property type="entry name" value="CYTOSINE DEAMINASE FAMILY MEMBER"/>
    <property type="match status" value="1"/>
</dbReference>
<protein>
    <submittedName>
        <fullName evidence="5">Probable inactive tRNA-specific adenosine deaminase-like protein 3</fullName>
    </submittedName>
</protein>
<dbReference type="GO" id="GO:0005737">
    <property type="term" value="C:cytoplasm"/>
    <property type="evidence" value="ECO:0007669"/>
    <property type="project" value="TreeGrafter"/>
</dbReference>
<evidence type="ECO:0000313" key="4">
    <source>
        <dbReference type="Proteomes" id="UP000504635"/>
    </source>
</evidence>
<dbReference type="SUPFAM" id="SSF53927">
    <property type="entry name" value="Cytidine deaminase-like"/>
    <property type="match status" value="1"/>
</dbReference>
<reference evidence="5" key="1">
    <citation type="submission" date="2025-08" db="UniProtKB">
        <authorList>
            <consortium name="RefSeq"/>
        </authorList>
    </citation>
    <scope>IDENTIFICATION</scope>
    <source>
        <tissue evidence="5">Gonads</tissue>
    </source>
</reference>
<evidence type="ECO:0000313" key="5">
    <source>
        <dbReference type="RefSeq" id="XP_030764859.1"/>
    </source>
</evidence>
<dbReference type="InParanoid" id="A0A6J2YNM7"/>
<dbReference type="OrthoDB" id="3180714at2759"/>
<sequence length="346" mass="38974">MRSSKRIKLDKPEHSQKCLIPIISDDLIQDTPLIDVYVDTINDPKHISKVIIDLNSSLPILDLTHLKRVKGKDILLCPVDSIGIDQVHGLLKIKNFDTSYLQNNIRVVSVAKIPPKTRTQYNKVNKYWPCNFHSDKYIEKLVTNTLFSSEELCEHEKFMKMAVLLANYRKITYKDRKCVGSVVVDPKIKSIVAVGYSNALSNPCEHATMVSINNVAQTQLSNINDVPNKSKLNLSGIPEDIHTVLQDKFEGSCFGSTWFKDKSEIGQPSDGPYLCTGYYIYLTHEPCIMCSMALVHSRIKKVFYGINSSNGALGTLCKVHLLKDLNHHYEVFAGLCKSECEGLNIL</sequence>
<evidence type="ECO:0000256" key="1">
    <source>
        <dbReference type="ARBA" id="ARBA00022694"/>
    </source>
</evidence>
<dbReference type="PROSITE" id="PS51747">
    <property type="entry name" value="CYT_DCMP_DEAMINASES_2"/>
    <property type="match status" value="1"/>
</dbReference>
<dbReference type="GeneID" id="115889084"/>
<dbReference type="KEGG" id="soy:115889084"/>
<dbReference type="RefSeq" id="XP_030764859.1">
    <property type="nucleotide sequence ID" value="XM_030908999.1"/>
</dbReference>
<accession>A0A6J2YNM7</accession>
<dbReference type="GO" id="GO:0052717">
    <property type="term" value="F:tRNA-specific adenosine-34 deaminase activity"/>
    <property type="evidence" value="ECO:0007669"/>
    <property type="project" value="TreeGrafter"/>
</dbReference>
<dbReference type="InterPro" id="IPR002125">
    <property type="entry name" value="CMP_dCMP_dom"/>
</dbReference>
<dbReference type="PANTHER" id="PTHR11079:SF156">
    <property type="entry name" value="INACTIVE TRNA-SPECIFIC ADENOSINE DEAMINASE-LIKE PROTEIN 3-RELATED"/>
    <property type="match status" value="1"/>
</dbReference>
<organism evidence="4 5">
    <name type="scientific">Sitophilus oryzae</name>
    <name type="common">Rice weevil</name>
    <name type="synonym">Curculio oryzae</name>
    <dbReference type="NCBI Taxonomy" id="7048"/>
    <lineage>
        <taxon>Eukaryota</taxon>
        <taxon>Metazoa</taxon>
        <taxon>Ecdysozoa</taxon>
        <taxon>Arthropoda</taxon>
        <taxon>Hexapoda</taxon>
        <taxon>Insecta</taxon>
        <taxon>Pterygota</taxon>
        <taxon>Neoptera</taxon>
        <taxon>Endopterygota</taxon>
        <taxon>Coleoptera</taxon>
        <taxon>Polyphaga</taxon>
        <taxon>Cucujiformia</taxon>
        <taxon>Curculionidae</taxon>
        <taxon>Dryophthorinae</taxon>
        <taxon>Sitophilus</taxon>
    </lineage>
</organism>
<dbReference type="Proteomes" id="UP000504635">
    <property type="component" value="Unplaced"/>
</dbReference>
<gene>
    <name evidence="5" type="primary">LOC115889084</name>
</gene>
<dbReference type="Pfam" id="PF00383">
    <property type="entry name" value="dCMP_cyt_deam_1"/>
    <property type="match status" value="1"/>
</dbReference>
<dbReference type="GO" id="GO:0008033">
    <property type="term" value="P:tRNA processing"/>
    <property type="evidence" value="ECO:0007669"/>
    <property type="project" value="UniProtKB-KW"/>
</dbReference>